<name>A0A6J5YED1_9ZZZZ</name>
<proteinExistence type="predicted"/>
<gene>
    <name evidence="1" type="ORF">UFOPK1392_02349</name>
</gene>
<protein>
    <submittedName>
        <fullName evidence="1">Unannotated protein</fullName>
    </submittedName>
</protein>
<organism evidence="1">
    <name type="scientific">freshwater metagenome</name>
    <dbReference type="NCBI Taxonomy" id="449393"/>
    <lineage>
        <taxon>unclassified sequences</taxon>
        <taxon>metagenomes</taxon>
        <taxon>ecological metagenomes</taxon>
    </lineage>
</organism>
<dbReference type="AlphaFoldDB" id="A0A6J5YED1"/>
<accession>A0A6J5YED1</accession>
<evidence type="ECO:0000313" key="1">
    <source>
        <dbReference type="EMBL" id="CAB4324574.1"/>
    </source>
</evidence>
<sequence length="295" mass="32411">MGDHDCCVGECGEQRTDLLEVLRRLQHPTLARAIPLKDLQHLLHICVVRGLIGGEIVVAPLRHTGNPFEVVVREVRSHELVLLVHMIGFHGMHRSDERGAGLHRLPLVLTAGPAGVHPIGSERFAGIRNRLIGLPQRHGTKAGIRSQQVDEIRGARAGQADDNDRLLDRYVADLGMLLQQVFDAQTRGRVLGAVAEHEHATETRTFGVGIDFGQLHSEPLAEIERTEVVESGGGHGRFEHGVDGEFSVLGLAVVDSHALDVVEHRRPQVVDADLVGHDAITPPDSRRRRPAPNRW</sequence>
<reference evidence="1" key="1">
    <citation type="submission" date="2020-05" db="EMBL/GenBank/DDBJ databases">
        <authorList>
            <person name="Chiriac C."/>
            <person name="Salcher M."/>
            <person name="Ghai R."/>
            <person name="Kavagutti S V."/>
        </authorList>
    </citation>
    <scope>NUCLEOTIDE SEQUENCE</scope>
</reference>
<dbReference type="EMBL" id="CAEMXZ010000172">
    <property type="protein sequence ID" value="CAB4324574.1"/>
    <property type="molecule type" value="Genomic_DNA"/>
</dbReference>